<evidence type="ECO:0000313" key="4">
    <source>
        <dbReference type="Proteomes" id="UP000543224"/>
    </source>
</evidence>
<dbReference type="AlphaFoldDB" id="A0A6V8QG09"/>
<dbReference type="InterPro" id="IPR036291">
    <property type="entry name" value="NAD(P)-bd_dom_sf"/>
</dbReference>
<evidence type="ECO:0000259" key="2">
    <source>
        <dbReference type="Pfam" id="PF01370"/>
    </source>
</evidence>
<sequence>MSNSCYFEKKVLVTGGSGFVGSSLLKKLRERKCKVFTLDMANEIEIDAPYSSKIDITKLTQVRRLLRTIEPNIIVHLAACVDSAKDYSTSKRAFQSNIIGTLNILESARTLDIENFVHVGTEEVYGWGSVPFLETDRLDPRTPYAISKAASEHLSIMYHRTYNLPVVLLRFSAIYGPGQNPVKLIPMSIISALEGRNIILHSPNQKRSFLYIDDAVEGILEICFSENKLNGEIINFGSSKSHMIREVVERIIRIIGNPVEIVPEENPILSSDPPEVLSDISKARKVLGWSPITPLDKGLRKTVEWYKRNKAIQPRSR</sequence>
<comment type="caution">
    <text evidence="3">The sequence shown here is derived from an EMBL/GenBank/DDBJ whole genome shotgun (WGS) entry which is preliminary data.</text>
</comment>
<dbReference type="InterPro" id="IPR001509">
    <property type="entry name" value="Epimerase_deHydtase"/>
</dbReference>
<dbReference type="EMBL" id="BLRX01000050">
    <property type="protein sequence ID" value="GFP25188.1"/>
    <property type="molecule type" value="Genomic_DNA"/>
</dbReference>
<evidence type="ECO:0000256" key="1">
    <source>
        <dbReference type="ARBA" id="ARBA00007637"/>
    </source>
</evidence>
<name>A0A6V8QG09_9ACTN</name>
<gene>
    <name evidence="3" type="ORF">HKBW3S25_00646</name>
</gene>
<dbReference type="SUPFAM" id="SSF51735">
    <property type="entry name" value="NAD(P)-binding Rossmann-fold domains"/>
    <property type="match status" value="1"/>
</dbReference>
<dbReference type="PANTHER" id="PTHR43000">
    <property type="entry name" value="DTDP-D-GLUCOSE 4,6-DEHYDRATASE-RELATED"/>
    <property type="match status" value="1"/>
</dbReference>
<evidence type="ECO:0000313" key="3">
    <source>
        <dbReference type="EMBL" id="GFP25188.1"/>
    </source>
</evidence>
<feature type="domain" description="NAD-dependent epimerase/dehydratase" evidence="2">
    <location>
        <begin position="11"/>
        <end position="237"/>
    </location>
</feature>
<proteinExistence type="inferred from homology"/>
<dbReference type="Pfam" id="PF01370">
    <property type="entry name" value="Epimerase"/>
    <property type="match status" value="1"/>
</dbReference>
<dbReference type="Proteomes" id="UP000543224">
    <property type="component" value="Unassembled WGS sequence"/>
</dbReference>
<accession>A0A6V8QG09</accession>
<comment type="similarity">
    <text evidence="1">Belongs to the NAD(P)-dependent epimerase/dehydratase family.</text>
</comment>
<reference evidence="3 4" key="1">
    <citation type="journal article" date="2020" name="Front. Microbiol.">
        <title>Single-cell genomics of novel Actinobacteria with the Wood-Ljungdahl pathway discovered in a serpentinizing system.</title>
        <authorList>
            <person name="Merino N."/>
            <person name="Kawai M."/>
            <person name="Boyd E.S."/>
            <person name="Colman D.R."/>
            <person name="McGlynn S.E."/>
            <person name="Nealson K.H."/>
            <person name="Kurokawa K."/>
            <person name="Hongoh Y."/>
        </authorList>
    </citation>
    <scope>NUCLEOTIDE SEQUENCE [LARGE SCALE GENOMIC DNA]</scope>
    <source>
        <strain evidence="3 4">S25</strain>
    </source>
</reference>
<dbReference type="PRINTS" id="PR01713">
    <property type="entry name" value="NUCEPIMERASE"/>
</dbReference>
<dbReference type="Gene3D" id="3.40.50.720">
    <property type="entry name" value="NAD(P)-binding Rossmann-like Domain"/>
    <property type="match status" value="1"/>
</dbReference>
<protein>
    <submittedName>
        <fullName evidence="3">dTDP-glucose 4,6-dehydratase</fullName>
    </submittedName>
</protein>
<organism evidence="3 4">
    <name type="scientific">Candidatus Hakubella thermalkaliphila</name>
    <dbReference type="NCBI Taxonomy" id="2754717"/>
    <lineage>
        <taxon>Bacteria</taxon>
        <taxon>Bacillati</taxon>
        <taxon>Actinomycetota</taxon>
        <taxon>Actinomycetota incertae sedis</taxon>
        <taxon>Candidatus Hakubellales</taxon>
        <taxon>Candidatus Hakubellaceae</taxon>
        <taxon>Candidatus Hakubella</taxon>
    </lineage>
</organism>